<evidence type="ECO:0000256" key="4">
    <source>
        <dbReference type="ARBA" id="ARBA00022723"/>
    </source>
</evidence>
<dbReference type="GO" id="GO:0003677">
    <property type="term" value="F:DNA binding"/>
    <property type="evidence" value="ECO:0007669"/>
    <property type="project" value="UniProtKB-KW"/>
</dbReference>
<evidence type="ECO:0000256" key="8">
    <source>
        <dbReference type="ARBA" id="ARBA00023125"/>
    </source>
</evidence>
<gene>
    <name evidence="13" type="ORF">UFOPK2656_02298</name>
    <name evidence="14" type="ORF">UFOPK3099_03137</name>
    <name evidence="15" type="ORF">UFOPK3267_02075</name>
    <name evidence="16" type="ORF">UFOPK3651_02757</name>
    <name evidence="17" type="ORF">UFOPK3931_02611</name>
    <name evidence="12" type="ORF">UFOPK4189_02110</name>
</gene>
<reference evidence="15" key="1">
    <citation type="submission" date="2020-05" db="EMBL/GenBank/DDBJ databases">
        <authorList>
            <person name="Chiriac C."/>
            <person name="Salcher M."/>
            <person name="Ghai R."/>
            <person name="Kavagutti S V."/>
        </authorList>
    </citation>
    <scope>NUCLEOTIDE SEQUENCE</scope>
</reference>
<evidence type="ECO:0000256" key="1">
    <source>
        <dbReference type="ARBA" id="ARBA00001966"/>
    </source>
</evidence>
<evidence type="ECO:0000313" key="13">
    <source>
        <dbReference type="EMBL" id="CAB4733458.1"/>
    </source>
</evidence>
<evidence type="ECO:0000256" key="9">
    <source>
        <dbReference type="ARBA" id="ARBA00023157"/>
    </source>
</evidence>
<dbReference type="EMBL" id="CAESGF010000012">
    <property type="protein sequence ID" value="CAB4364347.1"/>
    <property type="molecule type" value="Genomic_DNA"/>
</dbReference>
<keyword evidence="8" id="KW-0238">DNA-binding</keyword>
<dbReference type="Pfam" id="PF02467">
    <property type="entry name" value="Whib"/>
    <property type="match status" value="1"/>
</dbReference>
<evidence type="ECO:0000313" key="12">
    <source>
        <dbReference type="EMBL" id="CAB4364347.1"/>
    </source>
</evidence>
<protein>
    <submittedName>
        <fullName evidence="15">Unannotated protein</fullName>
    </submittedName>
</protein>
<dbReference type="GO" id="GO:0045454">
    <property type="term" value="P:cell redox homeostasis"/>
    <property type="evidence" value="ECO:0007669"/>
    <property type="project" value="TreeGrafter"/>
</dbReference>
<sequence length="84" mass="9473">MGVNLVSAKEINWRQLGACRGLEPSIFYPDDDDDGMEAKSVCADCGVRVACLEYSLQVREKAGVWGGATERERRRLIRQRRRSA</sequence>
<evidence type="ECO:0000313" key="17">
    <source>
        <dbReference type="EMBL" id="CAB5007454.1"/>
    </source>
</evidence>
<name>A0A6J7C5I4_9ZZZZ</name>
<evidence type="ECO:0000256" key="10">
    <source>
        <dbReference type="ARBA" id="ARBA00023163"/>
    </source>
</evidence>
<evidence type="ECO:0000256" key="2">
    <source>
        <dbReference type="ARBA" id="ARBA00006597"/>
    </source>
</evidence>
<keyword evidence="3" id="KW-0004">4Fe-4S</keyword>
<dbReference type="AlphaFoldDB" id="A0A6J7C5I4"/>
<evidence type="ECO:0000313" key="15">
    <source>
        <dbReference type="EMBL" id="CAB4852431.1"/>
    </source>
</evidence>
<evidence type="ECO:0000256" key="5">
    <source>
        <dbReference type="ARBA" id="ARBA00023004"/>
    </source>
</evidence>
<evidence type="ECO:0000313" key="14">
    <source>
        <dbReference type="EMBL" id="CAB4836376.1"/>
    </source>
</evidence>
<comment type="similarity">
    <text evidence="2">Belongs to the WhiB family.</text>
</comment>
<dbReference type="PROSITE" id="PS51674">
    <property type="entry name" value="4FE4S_WBL"/>
    <property type="match status" value="1"/>
</dbReference>
<dbReference type="InterPro" id="IPR003482">
    <property type="entry name" value="Whib"/>
</dbReference>
<dbReference type="HAMAP" id="MF_01479">
    <property type="entry name" value="WhiB"/>
    <property type="match status" value="1"/>
</dbReference>
<evidence type="ECO:0000256" key="6">
    <source>
        <dbReference type="ARBA" id="ARBA00023014"/>
    </source>
</evidence>
<evidence type="ECO:0000256" key="7">
    <source>
        <dbReference type="ARBA" id="ARBA00023015"/>
    </source>
</evidence>
<evidence type="ECO:0000256" key="3">
    <source>
        <dbReference type="ARBA" id="ARBA00022485"/>
    </source>
</evidence>
<dbReference type="InterPro" id="IPR034768">
    <property type="entry name" value="4FE4S_WBL"/>
</dbReference>
<dbReference type="PANTHER" id="PTHR38839">
    <property type="entry name" value="TRANSCRIPTIONAL REGULATOR WHID-RELATED"/>
    <property type="match status" value="1"/>
</dbReference>
<dbReference type="GO" id="GO:0051539">
    <property type="term" value="F:4 iron, 4 sulfur cluster binding"/>
    <property type="evidence" value="ECO:0007669"/>
    <property type="project" value="UniProtKB-KW"/>
</dbReference>
<dbReference type="EMBL" id="CAFAAV010000405">
    <property type="protein sequence ID" value="CAB4836376.1"/>
    <property type="molecule type" value="Genomic_DNA"/>
</dbReference>
<dbReference type="GO" id="GO:0047134">
    <property type="term" value="F:protein-disulfide reductase [NAD(P)H] activity"/>
    <property type="evidence" value="ECO:0007669"/>
    <property type="project" value="TreeGrafter"/>
</dbReference>
<keyword evidence="5" id="KW-0408">Iron</keyword>
<dbReference type="EMBL" id="CAFBMT010000021">
    <property type="protein sequence ID" value="CAB4949676.1"/>
    <property type="molecule type" value="Genomic_DNA"/>
</dbReference>
<comment type="cofactor">
    <cofactor evidence="1">
        <name>[4Fe-4S] cluster</name>
        <dbReference type="ChEBI" id="CHEBI:49883"/>
    </cofactor>
</comment>
<keyword evidence="7" id="KW-0805">Transcription regulation</keyword>
<evidence type="ECO:0000259" key="11">
    <source>
        <dbReference type="PROSITE" id="PS51674"/>
    </source>
</evidence>
<accession>A0A6J7C5I4</accession>
<dbReference type="EMBL" id="CAFBOL010000095">
    <property type="protein sequence ID" value="CAB5007454.1"/>
    <property type="molecule type" value="Genomic_DNA"/>
</dbReference>
<keyword evidence="10" id="KW-0804">Transcription</keyword>
<keyword evidence="6" id="KW-0411">Iron-sulfur</keyword>
<keyword evidence="9" id="KW-1015">Disulfide bond</keyword>
<dbReference type="GO" id="GO:0046872">
    <property type="term" value="F:metal ion binding"/>
    <property type="evidence" value="ECO:0007669"/>
    <property type="project" value="UniProtKB-KW"/>
</dbReference>
<evidence type="ECO:0000313" key="16">
    <source>
        <dbReference type="EMBL" id="CAB4949676.1"/>
    </source>
</evidence>
<dbReference type="GO" id="GO:0045892">
    <property type="term" value="P:negative regulation of DNA-templated transcription"/>
    <property type="evidence" value="ECO:0007669"/>
    <property type="project" value="TreeGrafter"/>
</dbReference>
<keyword evidence="4" id="KW-0479">Metal-binding</keyword>
<feature type="domain" description="4Fe-4S Wbl-type" evidence="11">
    <location>
        <begin position="18"/>
        <end position="75"/>
    </location>
</feature>
<organism evidence="15">
    <name type="scientific">freshwater metagenome</name>
    <dbReference type="NCBI Taxonomy" id="449393"/>
    <lineage>
        <taxon>unclassified sequences</taxon>
        <taxon>metagenomes</taxon>
        <taxon>ecological metagenomes</taxon>
    </lineage>
</organism>
<proteinExistence type="inferred from homology"/>
<dbReference type="EMBL" id="CAFBIY010000129">
    <property type="protein sequence ID" value="CAB4852431.1"/>
    <property type="molecule type" value="Genomic_DNA"/>
</dbReference>
<dbReference type="EMBL" id="CAEZYF010000015">
    <property type="protein sequence ID" value="CAB4733458.1"/>
    <property type="molecule type" value="Genomic_DNA"/>
</dbReference>